<evidence type="ECO:0000313" key="2">
    <source>
        <dbReference type="Proteomes" id="UP000824120"/>
    </source>
</evidence>
<evidence type="ECO:0000313" key="1">
    <source>
        <dbReference type="EMBL" id="KAG5625966.1"/>
    </source>
</evidence>
<reference evidence="1 2" key="1">
    <citation type="submission" date="2020-09" db="EMBL/GenBank/DDBJ databases">
        <title>De no assembly of potato wild relative species, Solanum commersonii.</title>
        <authorList>
            <person name="Cho K."/>
        </authorList>
    </citation>
    <scope>NUCLEOTIDE SEQUENCE [LARGE SCALE GENOMIC DNA]</scope>
    <source>
        <strain evidence="1">LZ3.2</strain>
        <tissue evidence="1">Leaf</tissue>
    </source>
</reference>
<sequence length="85" mass="9588">MANAAKMISDYLGLGSKKVIRKSPRGSLNYTATPPVNARTSVSDVIRVLEGFISRALTIPRRLKFMVKVLAFEWKEVVLRLERIL</sequence>
<dbReference type="AlphaFoldDB" id="A0A9J6AMY1"/>
<organism evidence="1 2">
    <name type="scientific">Solanum commersonii</name>
    <name type="common">Commerson's wild potato</name>
    <name type="synonym">Commerson's nightshade</name>
    <dbReference type="NCBI Taxonomy" id="4109"/>
    <lineage>
        <taxon>Eukaryota</taxon>
        <taxon>Viridiplantae</taxon>
        <taxon>Streptophyta</taxon>
        <taxon>Embryophyta</taxon>
        <taxon>Tracheophyta</taxon>
        <taxon>Spermatophyta</taxon>
        <taxon>Magnoliopsida</taxon>
        <taxon>eudicotyledons</taxon>
        <taxon>Gunneridae</taxon>
        <taxon>Pentapetalae</taxon>
        <taxon>asterids</taxon>
        <taxon>lamiids</taxon>
        <taxon>Solanales</taxon>
        <taxon>Solanaceae</taxon>
        <taxon>Solanoideae</taxon>
        <taxon>Solaneae</taxon>
        <taxon>Solanum</taxon>
    </lineage>
</organism>
<accession>A0A9J6AMY1</accession>
<dbReference type="EMBL" id="JACXVP010000002">
    <property type="protein sequence ID" value="KAG5625966.1"/>
    <property type="molecule type" value="Genomic_DNA"/>
</dbReference>
<gene>
    <name evidence="1" type="ORF">H5410_011184</name>
</gene>
<proteinExistence type="predicted"/>
<comment type="caution">
    <text evidence="1">The sequence shown here is derived from an EMBL/GenBank/DDBJ whole genome shotgun (WGS) entry which is preliminary data.</text>
</comment>
<dbReference type="Proteomes" id="UP000824120">
    <property type="component" value="Chromosome 2"/>
</dbReference>
<protein>
    <submittedName>
        <fullName evidence="1">Uncharacterized protein</fullName>
    </submittedName>
</protein>
<name>A0A9J6AMY1_SOLCO</name>
<keyword evidence="2" id="KW-1185">Reference proteome</keyword>